<dbReference type="PROSITE" id="PS51393">
    <property type="entry name" value="LIPOXYGENASE_3"/>
    <property type="match status" value="1"/>
</dbReference>
<dbReference type="SUPFAM" id="SSF48484">
    <property type="entry name" value="Lipoxigenase"/>
    <property type="match status" value="1"/>
</dbReference>
<dbReference type="OMA" id="RNSHAWS"/>
<dbReference type="Proteomes" id="UP000314987">
    <property type="component" value="Unassembled WGS sequence"/>
</dbReference>
<dbReference type="GeneTree" id="ENSGT00940000156796"/>
<evidence type="ECO:0000313" key="3">
    <source>
        <dbReference type="Proteomes" id="UP000314987"/>
    </source>
</evidence>
<protein>
    <recommendedName>
        <fullName evidence="1">Lipoxygenase domain-containing protein</fullName>
    </recommendedName>
</protein>
<sequence>MLGGLGSQFDFSVWVPNVPTSMRLPPPVTKGTTDLGSLGDEGRNSHAWSHLLLPCPQRPLGTYPDVHFVEEAPRQSIAAFQSHLVQISRDIQEQNKGLDLPYTYLDPLHIESSVAI</sequence>
<name>A0A4X2K4K1_VOMUR</name>
<accession>A0A4X2K4K1</accession>
<dbReference type="InterPro" id="IPR036226">
    <property type="entry name" value="LipOase_C_sf"/>
</dbReference>
<reference evidence="2" key="2">
    <citation type="submission" date="2025-08" db="UniProtKB">
        <authorList>
            <consortium name="Ensembl"/>
        </authorList>
    </citation>
    <scope>IDENTIFICATION</scope>
</reference>
<keyword evidence="3" id="KW-1185">Reference proteome</keyword>
<dbReference type="InterPro" id="IPR013819">
    <property type="entry name" value="LipOase_C"/>
</dbReference>
<dbReference type="STRING" id="29139.ENSVURP00010004981"/>
<reference evidence="2" key="3">
    <citation type="submission" date="2025-09" db="UniProtKB">
        <authorList>
            <consortium name="Ensembl"/>
        </authorList>
    </citation>
    <scope>IDENTIFICATION</scope>
</reference>
<dbReference type="GO" id="GO:0046872">
    <property type="term" value="F:metal ion binding"/>
    <property type="evidence" value="ECO:0007669"/>
    <property type="project" value="InterPro"/>
</dbReference>
<evidence type="ECO:0000259" key="1">
    <source>
        <dbReference type="PROSITE" id="PS51393"/>
    </source>
</evidence>
<dbReference type="Gene3D" id="1.20.245.10">
    <property type="entry name" value="Lipoxygenase-1, Domain 5"/>
    <property type="match status" value="1"/>
</dbReference>
<dbReference type="AlphaFoldDB" id="A0A4X2K4K1"/>
<dbReference type="Ensembl" id="ENSVURT00010005642.1">
    <property type="protein sequence ID" value="ENSVURP00010004981.1"/>
    <property type="gene ID" value="ENSVURG00010003930.1"/>
</dbReference>
<feature type="domain" description="Lipoxygenase" evidence="1">
    <location>
        <begin position="1"/>
        <end position="116"/>
    </location>
</feature>
<reference evidence="3" key="1">
    <citation type="submission" date="2018-12" db="EMBL/GenBank/DDBJ databases">
        <authorList>
            <person name="Yazar S."/>
        </authorList>
    </citation>
    <scope>NUCLEOTIDE SEQUENCE [LARGE SCALE GENOMIC DNA]</scope>
</reference>
<proteinExistence type="predicted"/>
<evidence type="ECO:0000313" key="2">
    <source>
        <dbReference type="Ensembl" id="ENSVURP00010004981.1"/>
    </source>
</evidence>
<dbReference type="GO" id="GO:0016702">
    <property type="term" value="F:oxidoreductase activity, acting on single donors with incorporation of molecular oxygen, incorporation of two atoms of oxygen"/>
    <property type="evidence" value="ECO:0007669"/>
    <property type="project" value="InterPro"/>
</dbReference>
<organism evidence="2 3">
    <name type="scientific">Vombatus ursinus</name>
    <name type="common">Common wombat</name>
    <dbReference type="NCBI Taxonomy" id="29139"/>
    <lineage>
        <taxon>Eukaryota</taxon>
        <taxon>Metazoa</taxon>
        <taxon>Chordata</taxon>
        <taxon>Craniata</taxon>
        <taxon>Vertebrata</taxon>
        <taxon>Euteleostomi</taxon>
        <taxon>Mammalia</taxon>
        <taxon>Metatheria</taxon>
        <taxon>Diprotodontia</taxon>
        <taxon>Vombatidae</taxon>
        <taxon>Vombatus</taxon>
    </lineage>
</organism>